<dbReference type="EMBL" id="MU001635">
    <property type="protein sequence ID" value="KAF2483396.1"/>
    <property type="molecule type" value="Genomic_DNA"/>
</dbReference>
<feature type="region of interest" description="Disordered" evidence="1">
    <location>
        <begin position="107"/>
        <end position="130"/>
    </location>
</feature>
<evidence type="ECO:0000256" key="1">
    <source>
        <dbReference type="SAM" id="MobiDB-lite"/>
    </source>
</evidence>
<accession>A0A6A6PUF3</accession>
<dbReference type="OrthoDB" id="3626266at2759"/>
<proteinExistence type="predicted"/>
<feature type="region of interest" description="Disordered" evidence="1">
    <location>
        <begin position="195"/>
        <end position="218"/>
    </location>
</feature>
<organism evidence="2 3">
    <name type="scientific">Neohortaea acidophila</name>
    <dbReference type="NCBI Taxonomy" id="245834"/>
    <lineage>
        <taxon>Eukaryota</taxon>
        <taxon>Fungi</taxon>
        <taxon>Dikarya</taxon>
        <taxon>Ascomycota</taxon>
        <taxon>Pezizomycotina</taxon>
        <taxon>Dothideomycetes</taxon>
        <taxon>Dothideomycetidae</taxon>
        <taxon>Mycosphaerellales</taxon>
        <taxon>Teratosphaeriaceae</taxon>
        <taxon>Neohortaea</taxon>
    </lineage>
</organism>
<keyword evidence="3" id="KW-1185">Reference proteome</keyword>
<sequence>MVGSSCNVYVSITGPKPSEHDSSHRPGYHRPQHTWLISIEPHHSHLMPGIGHKDKDREPIHYAATWDAEAETYAIATHSLVRDPGIIGNILIVEEAHVSTERLHGMLKEDVSPLSPPSKRRDHASSEDEPEHWLRGAIHGLQHRNVAQKFDVDEFFLFAHGYVANRLENEAPALIAYPKIHKEADKKSSKSRFWVSTPTQHRTRKDSSGQAKIYGGLM</sequence>
<evidence type="ECO:0000313" key="3">
    <source>
        <dbReference type="Proteomes" id="UP000799767"/>
    </source>
</evidence>
<gene>
    <name evidence="2" type="ORF">BDY17DRAFT_345987</name>
</gene>
<protein>
    <submittedName>
        <fullName evidence="2">Uncharacterized protein</fullName>
    </submittedName>
</protein>
<dbReference type="Proteomes" id="UP000799767">
    <property type="component" value="Unassembled WGS sequence"/>
</dbReference>
<evidence type="ECO:0000313" key="2">
    <source>
        <dbReference type="EMBL" id="KAF2483396.1"/>
    </source>
</evidence>
<dbReference type="RefSeq" id="XP_033589966.1">
    <property type="nucleotide sequence ID" value="XM_033738090.1"/>
</dbReference>
<name>A0A6A6PUF3_9PEZI</name>
<reference evidence="2" key="1">
    <citation type="journal article" date="2020" name="Stud. Mycol.">
        <title>101 Dothideomycetes genomes: a test case for predicting lifestyles and emergence of pathogens.</title>
        <authorList>
            <person name="Haridas S."/>
            <person name="Albert R."/>
            <person name="Binder M."/>
            <person name="Bloem J."/>
            <person name="Labutti K."/>
            <person name="Salamov A."/>
            <person name="Andreopoulos B."/>
            <person name="Baker S."/>
            <person name="Barry K."/>
            <person name="Bills G."/>
            <person name="Bluhm B."/>
            <person name="Cannon C."/>
            <person name="Castanera R."/>
            <person name="Culley D."/>
            <person name="Daum C."/>
            <person name="Ezra D."/>
            <person name="Gonzalez J."/>
            <person name="Henrissat B."/>
            <person name="Kuo A."/>
            <person name="Liang C."/>
            <person name="Lipzen A."/>
            <person name="Lutzoni F."/>
            <person name="Magnuson J."/>
            <person name="Mondo S."/>
            <person name="Nolan M."/>
            <person name="Ohm R."/>
            <person name="Pangilinan J."/>
            <person name="Park H.-J."/>
            <person name="Ramirez L."/>
            <person name="Alfaro M."/>
            <person name="Sun H."/>
            <person name="Tritt A."/>
            <person name="Yoshinaga Y."/>
            <person name="Zwiers L.-H."/>
            <person name="Turgeon B."/>
            <person name="Goodwin S."/>
            <person name="Spatafora J."/>
            <person name="Crous P."/>
            <person name="Grigoriev I."/>
        </authorList>
    </citation>
    <scope>NUCLEOTIDE SEQUENCE</scope>
    <source>
        <strain evidence="2">CBS 113389</strain>
    </source>
</reference>
<dbReference type="GeneID" id="54479092"/>
<dbReference type="AlphaFoldDB" id="A0A6A6PUF3"/>